<sequence length="107" mass="11863">MSDMISCHIRTVDDHMQAHIDARPLFAQATPAELREVEAHAFVVVYPASEAADHDEAPESPLGQVLDYALQTGTAIEMRFDPVASQSWINLHRLEQVMVVHGGQTRS</sequence>
<gene>
    <name evidence="1" type="ORF">GCM10008957_30400</name>
</gene>
<name>A0A918F7C3_9DEIO</name>
<organism evidence="1 2">
    <name type="scientific">Deinococcus ruber</name>
    <dbReference type="NCBI Taxonomy" id="1848197"/>
    <lineage>
        <taxon>Bacteria</taxon>
        <taxon>Thermotogati</taxon>
        <taxon>Deinococcota</taxon>
        <taxon>Deinococci</taxon>
        <taxon>Deinococcales</taxon>
        <taxon>Deinococcaceae</taxon>
        <taxon>Deinococcus</taxon>
    </lineage>
</organism>
<dbReference type="RefSeq" id="WP_189091367.1">
    <property type="nucleotide sequence ID" value="NZ_BMQL01000018.1"/>
</dbReference>
<proteinExistence type="predicted"/>
<accession>A0A918F7C3</accession>
<dbReference type="EMBL" id="BMQL01000018">
    <property type="protein sequence ID" value="GGR15575.1"/>
    <property type="molecule type" value="Genomic_DNA"/>
</dbReference>
<reference evidence="1" key="1">
    <citation type="journal article" date="2014" name="Int. J. Syst. Evol. Microbiol.">
        <title>Complete genome sequence of Corynebacterium casei LMG S-19264T (=DSM 44701T), isolated from a smear-ripened cheese.</title>
        <authorList>
            <consortium name="US DOE Joint Genome Institute (JGI-PGF)"/>
            <person name="Walter F."/>
            <person name="Albersmeier A."/>
            <person name="Kalinowski J."/>
            <person name="Ruckert C."/>
        </authorList>
    </citation>
    <scope>NUCLEOTIDE SEQUENCE</scope>
    <source>
        <strain evidence="1">JCM 31311</strain>
    </source>
</reference>
<evidence type="ECO:0000313" key="2">
    <source>
        <dbReference type="Proteomes" id="UP000603865"/>
    </source>
</evidence>
<reference evidence="1" key="2">
    <citation type="submission" date="2020-09" db="EMBL/GenBank/DDBJ databases">
        <authorList>
            <person name="Sun Q."/>
            <person name="Ohkuma M."/>
        </authorList>
    </citation>
    <scope>NUCLEOTIDE SEQUENCE</scope>
    <source>
        <strain evidence="1">JCM 31311</strain>
    </source>
</reference>
<dbReference type="Proteomes" id="UP000603865">
    <property type="component" value="Unassembled WGS sequence"/>
</dbReference>
<comment type="caution">
    <text evidence="1">The sequence shown here is derived from an EMBL/GenBank/DDBJ whole genome shotgun (WGS) entry which is preliminary data.</text>
</comment>
<protein>
    <submittedName>
        <fullName evidence="1">Uncharacterized protein</fullName>
    </submittedName>
</protein>
<evidence type="ECO:0000313" key="1">
    <source>
        <dbReference type="EMBL" id="GGR15575.1"/>
    </source>
</evidence>
<dbReference type="AlphaFoldDB" id="A0A918F7C3"/>
<keyword evidence="2" id="KW-1185">Reference proteome</keyword>